<evidence type="ECO:0000313" key="1">
    <source>
        <dbReference type="EMBL" id="KNE00357.1"/>
    </source>
</evidence>
<accession>A0A0L0P1V3</accession>
<proteinExistence type="predicted"/>
<comment type="caution">
    <text evidence="1">The sequence shown here is derived from an EMBL/GenBank/DDBJ whole genome shotgun (WGS) entry which is preliminary data.</text>
</comment>
<name>A0A0L0P1V3_CANAR</name>
<sequence length="52" mass="5853">MNKKVMIWMITKRAVQPAMMATHPTITQTLREKHAERAKQASGCGAMELGRL</sequence>
<dbReference type="EMBL" id="LGST01000018">
    <property type="protein sequence ID" value="KNE00357.1"/>
    <property type="molecule type" value="Genomic_DNA"/>
</dbReference>
<dbReference type="AlphaFoldDB" id="A0A0L0P1V3"/>
<protein>
    <submittedName>
        <fullName evidence="1">Uncharacterized protein</fullName>
    </submittedName>
</protein>
<organism evidence="1 2">
    <name type="scientific">Candidozyma auris</name>
    <name type="common">Yeast</name>
    <name type="synonym">Candida auris</name>
    <dbReference type="NCBI Taxonomy" id="498019"/>
    <lineage>
        <taxon>Eukaryota</taxon>
        <taxon>Fungi</taxon>
        <taxon>Dikarya</taxon>
        <taxon>Ascomycota</taxon>
        <taxon>Saccharomycotina</taxon>
        <taxon>Pichiomycetes</taxon>
        <taxon>Metschnikowiaceae</taxon>
        <taxon>Candidozyma</taxon>
    </lineage>
</organism>
<reference evidence="2" key="1">
    <citation type="journal article" date="2015" name="BMC Genomics">
        <title>Draft genome of a commonly misdiagnosed multidrug resistant pathogen Candida auris.</title>
        <authorList>
            <person name="Chatterjee S."/>
            <person name="Alampalli S.V."/>
            <person name="Nageshan R.K."/>
            <person name="Chettiar S.T."/>
            <person name="Joshi S."/>
            <person name="Tatu U.S."/>
        </authorList>
    </citation>
    <scope>NUCLEOTIDE SEQUENCE [LARGE SCALE GENOMIC DNA]</scope>
    <source>
        <strain evidence="2">6684</strain>
    </source>
</reference>
<gene>
    <name evidence="1" type="ORF">QG37_02382</name>
</gene>
<evidence type="ECO:0000313" key="2">
    <source>
        <dbReference type="Proteomes" id="UP000037122"/>
    </source>
</evidence>
<dbReference type="VEuPathDB" id="FungiDB:QG37_02382"/>
<dbReference type="Proteomes" id="UP000037122">
    <property type="component" value="Unassembled WGS sequence"/>
</dbReference>